<name>A0ABR2YRT3_9CHLO</name>
<sequence>MLQEEYSALQSKYEAIKKQRIQQLETMLGEQSSKAMEHRESALKLAEHWKMEAERQAAFAQEAGSARVREAQERLAQENSTLRAQLMEIEAALLGEQEAVADMKLALAAAERRQTTPLKADQAVQVSPNWVRMQAHDTAQASCMSALAQSPAAAMKSPTSRAAPLASPEAVHLQEAQAFCPEGADISELYSHPAHPSATAVSCPSPIMSGKVQCCPSAKPLVPYTIGCSVIQPRSRFAAEVAAPQLDSLQEEPEAGNAVADAPGIEPQAQAASAPAILNRAAWPEHAKEASLSLASGVAKAAVFGSDQQSVVVQGAAALPPPQIGGSQLSNMTQKALNTLVGLEAAPAKGGGFTYTHRDSGFVFEIVPIEEESEDALMDGVQELAFNPIKMGLAFKVLPGYLHEEIIFAATQKQKLVGRIMEALGTFTLRQARDGKQPA</sequence>
<dbReference type="Proteomes" id="UP001491310">
    <property type="component" value="Unassembled WGS sequence"/>
</dbReference>
<protein>
    <submittedName>
        <fullName evidence="1">Uncharacterized protein</fullName>
    </submittedName>
</protein>
<organism evidence="1 2">
    <name type="scientific">Coccomyxa subellipsoidea</name>
    <dbReference type="NCBI Taxonomy" id="248742"/>
    <lineage>
        <taxon>Eukaryota</taxon>
        <taxon>Viridiplantae</taxon>
        <taxon>Chlorophyta</taxon>
        <taxon>core chlorophytes</taxon>
        <taxon>Trebouxiophyceae</taxon>
        <taxon>Trebouxiophyceae incertae sedis</taxon>
        <taxon>Coccomyxaceae</taxon>
        <taxon>Coccomyxa</taxon>
    </lineage>
</organism>
<evidence type="ECO:0000313" key="1">
    <source>
        <dbReference type="EMBL" id="KAK9909291.1"/>
    </source>
</evidence>
<proteinExistence type="predicted"/>
<reference evidence="1 2" key="1">
    <citation type="journal article" date="2024" name="Nat. Commun.">
        <title>Phylogenomics reveals the evolutionary origins of lichenization in chlorophyte algae.</title>
        <authorList>
            <person name="Puginier C."/>
            <person name="Libourel C."/>
            <person name="Otte J."/>
            <person name="Skaloud P."/>
            <person name="Haon M."/>
            <person name="Grisel S."/>
            <person name="Petersen M."/>
            <person name="Berrin J.G."/>
            <person name="Delaux P.M."/>
            <person name="Dal Grande F."/>
            <person name="Keller J."/>
        </authorList>
    </citation>
    <scope>NUCLEOTIDE SEQUENCE [LARGE SCALE GENOMIC DNA]</scope>
    <source>
        <strain evidence="1 2">SAG 216-7</strain>
    </source>
</reference>
<dbReference type="EMBL" id="JALJOT010000006">
    <property type="protein sequence ID" value="KAK9909291.1"/>
    <property type="molecule type" value="Genomic_DNA"/>
</dbReference>
<gene>
    <name evidence="1" type="ORF">WJX75_000075</name>
</gene>
<comment type="caution">
    <text evidence="1">The sequence shown here is derived from an EMBL/GenBank/DDBJ whole genome shotgun (WGS) entry which is preliminary data.</text>
</comment>
<accession>A0ABR2YRT3</accession>
<evidence type="ECO:0000313" key="2">
    <source>
        <dbReference type="Proteomes" id="UP001491310"/>
    </source>
</evidence>
<keyword evidence="2" id="KW-1185">Reference proteome</keyword>